<dbReference type="InterPro" id="IPR010071">
    <property type="entry name" value="AA_adenyl_dom"/>
</dbReference>
<feature type="non-terminal residue" evidence="5">
    <location>
        <position position="1047"/>
    </location>
</feature>
<dbReference type="SMART" id="SM00823">
    <property type="entry name" value="PKS_PP"/>
    <property type="match status" value="1"/>
</dbReference>
<dbReference type="PANTHER" id="PTHR45527:SF1">
    <property type="entry name" value="FATTY ACID SYNTHASE"/>
    <property type="match status" value="1"/>
</dbReference>
<dbReference type="Pfam" id="PF13193">
    <property type="entry name" value="AMP-binding_C"/>
    <property type="match status" value="1"/>
</dbReference>
<dbReference type="InterPro" id="IPR025110">
    <property type="entry name" value="AMP-bd_C"/>
</dbReference>
<dbReference type="PROSITE" id="PS50075">
    <property type="entry name" value="CARRIER"/>
    <property type="match status" value="1"/>
</dbReference>
<dbReference type="InterPro" id="IPR023213">
    <property type="entry name" value="CAT-like_dom_sf"/>
</dbReference>
<dbReference type="EMBL" id="JADPUN010000420">
    <property type="protein sequence ID" value="MBF9135144.1"/>
    <property type="molecule type" value="Genomic_DNA"/>
</dbReference>
<dbReference type="NCBIfam" id="TIGR01733">
    <property type="entry name" value="AA-adenyl-dom"/>
    <property type="match status" value="1"/>
</dbReference>
<dbReference type="Gene3D" id="3.30.559.30">
    <property type="entry name" value="Nonribosomal peptide synthetase, condensation domain"/>
    <property type="match status" value="1"/>
</dbReference>
<dbReference type="Gene3D" id="3.40.50.980">
    <property type="match status" value="2"/>
</dbReference>
<dbReference type="InterPro" id="IPR020845">
    <property type="entry name" value="AMP-binding_CS"/>
</dbReference>
<feature type="domain" description="Carrier" evidence="4">
    <location>
        <begin position="429"/>
        <end position="504"/>
    </location>
</feature>
<dbReference type="InterPro" id="IPR036736">
    <property type="entry name" value="ACP-like_sf"/>
</dbReference>
<sequence>GAAYVPIDPRYPAQRIGLMLADSRAIVVLGVADVLDELPASGVLSVALDDPMVRAQLAAGPAQAPEVTPTADALAYVIYTSGSTGTPKGVAVTHGGAVNLAVAQQLGVGVGPGDRVLQFASVGFDAATWEVLMASCSGAVLVVAAQEQLLPGAELPGGGLAGVIDRHRVSHATLPPVVLGALATDELASVTTLVSAGEALERTLVDRWAPGRRFINAYGPTETTVCASMSGPLGVGDRPGIGGPIANARLFVLDDGLVPVPTGVVGELYVAGASVARGYVGRSGLTAERFVACPYVPGERMYRTGDRVKWTGDGQLMFVGRADEQVKIRGFRIEPGEIEAVLAGCPGVVQAAVLVREDTPGDRRLVAYVVAGDEELADSGLRVFMGERLPDYMVPTAFVALPALPMTPNGKLDRAALPAPDYTTRDGRAPATPLEQSLCAAFAEVLGVDTVGVDDSFFALGGHSLLAVRLISRIRVGLGIELSLATLFEASSPSGLAVELSRGGMVVTRPPLRRRERPERIPLSFSQRRLWFVAQLEGPSPTYNVPSVVRLSGEVDVAALDAALRDVLVRHESLRTTFVMTDSEPYQRILTPDELTWRLEVQQIQPAELSERLQQATQHPFDLSQEVPIRAWLFEAGPQRQVLVLVMHHIGGDGWSTAPLARDVNTAYEARRRGEEPTWEPLPVQYADYTLWQTDLLGDLSDPESLLSTQVEYWRQTLHGVPDELALPIDRPRPAVASHRGSRVQLRIPAGAHQRLADLAQAEGSTPFMVLQAALAVLLSRLGAGTDIPIGSSIAGRTDEALDDLVGFFVNNLVIRTDLSGRPNFRQVLRRVREAALGALAHQDVPFERLVEELAPERSLSRHPLFQVMLVLQNTERAELDLAGGPAPAAGDAAGGGPSAASAKFDLDLRFSETFGGQGEPAGLLGAVTGSVDLFDTETVQRLAGWFVRAVEALTADPDLSVDALSVLDDRERVQVLETWNDTVGVVPGERVVDLFAGVVGADPDAVAVVADGVELSYAALDERAGRIARLLMQRGVGVESVVGLCL</sequence>
<keyword evidence="3" id="KW-0597">Phosphoprotein</keyword>
<dbReference type="Gene3D" id="3.30.300.30">
    <property type="match status" value="1"/>
</dbReference>
<keyword evidence="2" id="KW-0596">Phosphopantetheine</keyword>
<dbReference type="Pfam" id="PF00501">
    <property type="entry name" value="AMP-binding"/>
    <property type="match status" value="1"/>
</dbReference>
<dbReference type="InterPro" id="IPR045851">
    <property type="entry name" value="AMP-bd_C_sf"/>
</dbReference>
<dbReference type="InterPro" id="IPR009081">
    <property type="entry name" value="PP-bd_ACP"/>
</dbReference>
<keyword evidence="6" id="KW-1185">Reference proteome</keyword>
<dbReference type="InterPro" id="IPR006162">
    <property type="entry name" value="Ppantetheine_attach_site"/>
</dbReference>
<evidence type="ECO:0000256" key="1">
    <source>
        <dbReference type="ARBA" id="ARBA00001957"/>
    </source>
</evidence>
<dbReference type="RefSeq" id="WP_196206607.1">
    <property type="nucleotide sequence ID" value="NZ_JADPUN010000420.1"/>
</dbReference>
<dbReference type="SUPFAM" id="SSF56801">
    <property type="entry name" value="Acetyl-CoA synthetase-like"/>
    <property type="match status" value="2"/>
</dbReference>
<dbReference type="SUPFAM" id="SSF47336">
    <property type="entry name" value="ACP-like"/>
    <property type="match status" value="1"/>
</dbReference>
<dbReference type="Proteomes" id="UP000638560">
    <property type="component" value="Unassembled WGS sequence"/>
</dbReference>
<evidence type="ECO:0000256" key="3">
    <source>
        <dbReference type="ARBA" id="ARBA00022553"/>
    </source>
</evidence>
<dbReference type="InterPro" id="IPR001242">
    <property type="entry name" value="Condensation_dom"/>
</dbReference>
<comment type="cofactor">
    <cofactor evidence="1">
        <name>pantetheine 4'-phosphate</name>
        <dbReference type="ChEBI" id="CHEBI:47942"/>
    </cofactor>
</comment>
<dbReference type="InterPro" id="IPR020806">
    <property type="entry name" value="PKS_PP-bd"/>
</dbReference>
<accession>A0ABS0HAE2</accession>
<protein>
    <submittedName>
        <fullName evidence="5">Amino acid adenylation domain-containing protein</fullName>
    </submittedName>
</protein>
<dbReference type="Pfam" id="PF00550">
    <property type="entry name" value="PP-binding"/>
    <property type="match status" value="1"/>
</dbReference>
<dbReference type="Gene3D" id="2.30.38.10">
    <property type="entry name" value="Luciferase, Domain 3"/>
    <property type="match status" value="1"/>
</dbReference>
<feature type="non-terminal residue" evidence="5">
    <location>
        <position position="1"/>
    </location>
</feature>
<reference evidence="5 6" key="1">
    <citation type="submission" date="2020-11" db="EMBL/GenBank/DDBJ databases">
        <title>A novel isolate from a Black sea contaminated sediment with potential to produce alkanes: Plantactinospora alkalitolerans sp. nov.</title>
        <authorList>
            <person name="Carro L."/>
            <person name="Veyisoglu A."/>
            <person name="Guven K."/>
            <person name="Schumann P."/>
            <person name="Klenk H.-P."/>
            <person name="Sahin N."/>
        </authorList>
    </citation>
    <scope>NUCLEOTIDE SEQUENCE [LARGE SCALE GENOMIC DNA]</scope>
    <source>
        <strain evidence="5 6">S1510</strain>
    </source>
</reference>
<name>A0ABS0HAE2_9ACTN</name>
<gene>
    <name evidence="5" type="ORF">I0C86_40410</name>
</gene>
<dbReference type="SUPFAM" id="SSF52777">
    <property type="entry name" value="CoA-dependent acyltransferases"/>
    <property type="match status" value="2"/>
</dbReference>
<dbReference type="PROSITE" id="PS00455">
    <property type="entry name" value="AMP_BINDING"/>
    <property type="match status" value="1"/>
</dbReference>
<comment type="caution">
    <text evidence="5">The sequence shown here is derived from an EMBL/GenBank/DDBJ whole genome shotgun (WGS) entry which is preliminary data.</text>
</comment>
<dbReference type="PANTHER" id="PTHR45527">
    <property type="entry name" value="NONRIBOSOMAL PEPTIDE SYNTHETASE"/>
    <property type="match status" value="1"/>
</dbReference>
<dbReference type="Gene3D" id="3.30.559.10">
    <property type="entry name" value="Chloramphenicol acetyltransferase-like domain"/>
    <property type="match status" value="1"/>
</dbReference>
<organism evidence="5 6">
    <name type="scientific">Plantactinospora alkalitolerans</name>
    <dbReference type="NCBI Taxonomy" id="2789879"/>
    <lineage>
        <taxon>Bacteria</taxon>
        <taxon>Bacillati</taxon>
        <taxon>Actinomycetota</taxon>
        <taxon>Actinomycetes</taxon>
        <taxon>Micromonosporales</taxon>
        <taxon>Micromonosporaceae</taxon>
        <taxon>Plantactinospora</taxon>
    </lineage>
</organism>
<evidence type="ECO:0000259" key="4">
    <source>
        <dbReference type="PROSITE" id="PS50075"/>
    </source>
</evidence>
<dbReference type="Gene3D" id="3.40.50.12780">
    <property type="entry name" value="N-terminal domain of ligase-like"/>
    <property type="match status" value="1"/>
</dbReference>
<evidence type="ECO:0000313" key="5">
    <source>
        <dbReference type="EMBL" id="MBF9135144.1"/>
    </source>
</evidence>
<dbReference type="Gene3D" id="1.10.1200.10">
    <property type="entry name" value="ACP-like"/>
    <property type="match status" value="1"/>
</dbReference>
<dbReference type="CDD" id="cd19540">
    <property type="entry name" value="LCL_NRPS-like"/>
    <property type="match status" value="1"/>
</dbReference>
<dbReference type="Pfam" id="PF00668">
    <property type="entry name" value="Condensation"/>
    <property type="match status" value="1"/>
</dbReference>
<dbReference type="InterPro" id="IPR042099">
    <property type="entry name" value="ANL_N_sf"/>
</dbReference>
<proteinExistence type="predicted"/>
<dbReference type="PROSITE" id="PS00012">
    <property type="entry name" value="PHOSPHOPANTETHEINE"/>
    <property type="match status" value="1"/>
</dbReference>
<evidence type="ECO:0000256" key="2">
    <source>
        <dbReference type="ARBA" id="ARBA00022450"/>
    </source>
</evidence>
<dbReference type="InterPro" id="IPR000873">
    <property type="entry name" value="AMP-dep_synth/lig_dom"/>
</dbReference>
<evidence type="ECO:0000313" key="6">
    <source>
        <dbReference type="Proteomes" id="UP000638560"/>
    </source>
</evidence>